<reference evidence="1" key="1">
    <citation type="journal article" date="2014" name="Front. Microbiol.">
        <title>High frequency of phylogenetically diverse reductive dehalogenase-homologous genes in deep subseafloor sedimentary metagenomes.</title>
        <authorList>
            <person name="Kawai M."/>
            <person name="Futagami T."/>
            <person name="Toyoda A."/>
            <person name="Takaki Y."/>
            <person name="Nishi S."/>
            <person name="Hori S."/>
            <person name="Arai W."/>
            <person name="Tsubouchi T."/>
            <person name="Morono Y."/>
            <person name="Uchiyama I."/>
            <person name="Ito T."/>
            <person name="Fujiyama A."/>
            <person name="Inagaki F."/>
            <person name="Takami H."/>
        </authorList>
    </citation>
    <scope>NUCLEOTIDE SEQUENCE</scope>
    <source>
        <strain evidence="1">Expedition CK06-06</strain>
    </source>
</reference>
<evidence type="ECO:0000313" key="1">
    <source>
        <dbReference type="EMBL" id="GAI55947.1"/>
    </source>
</evidence>
<proteinExistence type="predicted"/>
<dbReference type="EMBL" id="BARV01036639">
    <property type="protein sequence ID" value="GAI55947.1"/>
    <property type="molecule type" value="Genomic_DNA"/>
</dbReference>
<name>X1PI44_9ZZZZ</name>
<gene>
    <name evidence="1" type="ORF">S06H3_56884</name>
</gene>
<comment type="caution">
    <text evidence="1">The sequence shown here is derived from an EMBL/GenBank/DDBJ whole genome shotgun (WGS) entry which is preliminary data.</text>
</comment>
<organism evidence="1">
    <name type="scientific">marine sediment metagenome</name>
    <dbReference type="NCBI Taxonomy" id="412755"/>
    <lineage>
        <taxon>unclassified sequences</taxon>
        <taxon>metagenomes</taxon>
        <taxon>ecological metagenomes</taxon>
    </lineage>
</organism>
<accession>X1PI44</accession>
<dbReference type="AlphaFoldDB" id="X1PI44"/>
<sequence>MSTIPSPLVADWIAKELRWKYIVRDVTKALSIPAGDEKKIGDYVKTEGIFLFGLFEFDRPFGGIRIDAQPEWPLPLDIPTMYNNGVIAPNVWGWISRYRPDPWVGNPGTYALVIPQGQVWQNFFKLFLVNVNSQVDIKCTRYLYMMAVLEQPRSTEARERLEAEGEMM</sequence>
<protein>
    <submittedName>
        <fullName evidence="1">Uncharacterized protein</fullName>
    </submittedName>
</protein>